<evidence type="ECO:0000313" key="1">
    <source>
        <dbReference type="EMBL" id="CDW27715.1"/>
    </source>
</evidence>
<accession>A0A0K2TPC9</accession>
<proteinExistence type="predicted"/>
<organism evidence="1">
    <name type="scientific">Lepeophtheirus salmonis</name>
    <name type="common">Salmon louse</name>
    <name type="synonym">Caligus salmonis</name>
    <dbReference type="NCBI Taxonomy" id="72036"/>
    <lineage>
        <taxon>Eukaryota</taxon>
        <taxon>Metazoa</taxon>
        <taxon>Ecdysozoa</taxon>
        <taxon>Arthropoda</taxon>
        <taxon>Crustacea</taxon>
        <taxon>Multicrustacea</taxon>
        <taxon>Hexanauplia</taxon>
        <taxon>Copepoda</taxon>
        <taxon>Siphonostomatoida</taxon>
        <taxon>Caligidae</taxon>
        <taxon>Lepeophtheirus</taxon>
    </lineage>
</organism>
<name>A0A0K2TPC9_LEPSM</name>
<sequence>MKNEVKCKIILQCCEIDSETITKPHCRKNTESMSSTNIWSEPRLNHLTSLGGNVFL</sequence>
<dbReference type="EMBL" id="HACA01010354">
    <property type="protein sequence ID" value="CDW27715.1"/>
    <property type="molecule type" value="Transcribed_RNA"/>
</dbReference>
<reference evidence="1" key="1">
    <citation type="submission" date="2014-05" db="EMBL/GenBank/DDBJ databases">
        <authorList>
            <person name="Chronopoulou M."/>
        </authorList>
    </citation>
    <scope>NUCLEOTIDE SEQUENCE</scope>
    <source>
        <tissue evidence="1">Whole organism</tissue>
    </source>
</reference>
<protein>
    <submittedName>
        <fullName evidence="1">Uncharacterized protein</fullName>
    </submittedName>
</protein>
<dbReference type="AlphaFoldDB" id="A0A0K2TPC9"/>